<evidence type="ECO:0000313" key="2">
    <source>
        <dbReference type="Proteomes" id="UP000499080"/>
    </source>
</evidence>
<dbReference type="EMBL" id="BGPR01000002">
    <property type="protein sequence ID" value="GBL72784.1"/>
    <property type="molecule type" value="Genomic_DNA"/>
</dbReference>
<keyword evidence="2" id="KW-1185">Reference proteome</keyword>
<reference evidence="1 2" key="1">
    <citation type="journal article" date="2019" name="Sci. Rep.">
        <title>Orb-weaving spider Araneus ventricosus genome elucidates the spidroin gene catalogue.</title>
        <authorList>
            <person name="Kono N."/>
            <person name="Nakamura H."/>
            <person name="Ohtoshi R."/>
            <person name="Moran D.A.P."/>
            <person name="Shinohara A."/>
            <person name="Yoshida Y."/>
            <person name="Fujiwara M."/>
            <person name="Mori M."/>
            <person name="Tomita M."/>
            <person name="Arakawa K."/>
        </authorList>
    </citation>
    <scope>NUCLEOTIDE SEQUENCE [LARGE SCALE GENOMIC DNA]</scope>
</reference>
<accession>A0A4Y2A159</accession>
<proteinExistence type="predicted"/>
<dbReference type="AlphaFoldDB" id="A0A4Y2A159"/>
<dbReference type="Proteomes" id="UP000499080">
    <property type="component" value="Unassembled WGS sequence"/>
</dbReference>
<organism evidence="1 2">
    <name type="scientific">Araneus ventricosus</name>
    <name type="common">Orbweaver spider</name>
    <name type="synonym">Epeira ventricosa</name>
    <dbReference type="NCBI Taxonomy" id="182803"/>
    <lineage>
        <taxon>Eukaryota</taxon>
        <taxon>Metazoa</taxon>
        <taxon>Ecdysozoa</taxon>
        <taxon>Arthropoda</taxon>
        <taxon>Chelicerata</taxon>
        <taxon>Arachnida</taxon>
        <taxon>Araneae</taxon>
        <taxon>Araneomorphae</taxon>
        <taxon>Entelegynae</taxon>
        <taxon>Araneoidea</taxon>
        <taxon>Araneidae</taxon>
        <taxon>Araneus</taxon>
    </lineage>
</organism>
<evidence type="ECO:0000313" key="1">
    <source>
        <dbReference type="EMBL" id="GBL72784.1"/>
    </source>
</evidence>
<protein>
    <submittedName>
        <fullName evidence="1">Uncharacterized protein</fullName>
    </submittedName>
</protein>
<name>A0A4Y2A159_ARAVE</name>
<sequence length="120" mass="13482">MNFNHSGEKYGESFDIPLCFDQTSLRYWMCISFNMYLKKISFNFLAFPREHHECVDEKPPDTDLEIARVLEEEKGWGKLCDFEPCLKTNFGTSVNALPNFSTKMGGGGCGGNAHSTNGIA</sequence>
<gene>
    <name evidence="1" type="ORF">AVEN_127999_1</name>
</gene>
<comment type="caution">
    <text evidence="1">The sequence shown here is derived from an EMBL/GenBank/DDBJ whole genome shotgun (WGS) entry which is preliminary data.</text>
</comment>